<organism evidence="1 2">
    <name type="scientific">Escherichia coli</name>
    <dbReference type="NCBI Taxonomy" id="562"/>
    <lineage>
        <taxon>Bacteria</taxon>
        <taxon>Pseudomonadati</taxon>
        <taxon>Pseudomonadota</taxon>
        <taxon>Gammaproteobacteria</taxon>
        <taxon>Enterobacterales</taxon>
        <taxon>Enterobacteriaceae</taxon>
        <taxon>Escherichia</taxon>
    </lineage>
</organism>
<sequence length="202" mass="23523">MKYASLRMRNGKNVHGIVTRLEWLSTSKDQSHYRLTLSSRLALLEHTRQCAVFQNQSVPEVVEQVLRKHGLEGADFEFRLERAYPSREIITQWQETDLQFIQRILSEVGIYWHTEMDDVRGLDTYIFADSQLHYKFDVRLPYSEPSGLFDGAAESVWDVRTWHNVATGTVTTRDYNYRTATTLMNATVSVRNDAVTTGEHYR</sequence>
<reference evidence="1 2" key="1">
    <citation type="submission" date="2018-06" db="EMBL/GenBank/DDBJ databases">
        <authorList>
            <consortium name="Pathogen Informatics"/>
            <person name="Doyle S."/>
        </authorList>
    </citation>
    <scope>NUCLEOTIDE SEQUENCE [LARGE SCALE GENOMIC DNA]</scope>
    <source>
        <strain evidence="1 2">NCTC9073</strain>
    </source>
</reference>
<dbReference type="Gene3D" id="3.55.50.10">
    <property type="entry name" value="Baseplate protein-like domains"/>
    <property type="match status" value="1"/>
</dbReference>
<evidence type="ECO:0000313" key="1">
    <source>
        <dbReference type="EMBL" id="SPX12660.1"/>
    </source>
</evidence>
<proteinExistence type="predicted"/>
<dbReference type="Pfam" id="PF05954">
    <property type="entry name" value="Phage_GPD"/>
    <property type="match status" value="1"/>
</dbReference>
<protein>
    <submittedName>
        <fullName evidence="1">VGR-related protein</fullName>
    </submittedName>
</protein>
<accession>A0A2X1N4T9</accession>
<gene>
    <name evidence="1" type="ORF">NCTC9073_04036</name>
</gene>
<dbReference type="Proteomes" id="UP000250780">
    <property type="component" value="Unassembled WGS sequence"/>
</dbReference>
<dbReference type="SUPFAM" id="SSF69279">
    <property type="entry name" value="Phage tail proteins"/>
    <property type="match status" value="2"/>
</dbReference>
<dbReference type="AlphaFoldDB" id="A0A2X1N4T9"/>
<evidence type="ECO:0000313" key="2">
    <source>
        <dbReference type="Proteomes" id="UP000250780"/>
    </source>
</evidence>
<name>A0A2X1N4T9_ECOLX</name>
<dbReference type="InterPro" id="IPR006533">
    <property type="entry name" value="T6SS_Vgr_RhsGE"/>
</dbReference>
<dbReference type="EMBL" id="UASD01000008">
    <property type="protein sequence ID" value="SPX12660.1"/>
    <property type="molecule type" value="Genomic_DNA"/>
</dbReference>
<dbReference type="NCBIfam" id="TIGR01646">
    <property type="entry name" value="vgr_GE"/>
    <property type="match status" value="1"/>
</dbReference>